<evidence type="ECO:0000313" key="2">
    <source>
        <dbReference type="Proteomes" id="UP000196877"/>
    </source>
</evidence>
<reference evidence="1 2" key="1">
    <citation type="submission" date="2017-06" db="EMBL/GenBank/DDBJ databases">
        <title>Genome sequence of Bacillus sonorensis strain SRCM101395.</title>
        <authorList>
            <person name="Cho S.H."/>
        </authorList>
    </citation>
    <scope>NUCLEOTIDE SEQUENCE [LARGE SCALE GENOMIC DNA]</scope>
    <source>
        <strain evidence="1 2">SRCM101395</strain>
    </source>
</reference>
<dbReference type="EMBL" id="CP021920">
    <property type="protein sequence ID" value="ASB88277.1"/>
    <property type="molecule type" value="Genomic_DNA"/>
</dbReference>
<keyword evidence="2" id="KW-1185">Reference proteome</keyword>
<name>A0ABM6LGC9_9BACI</name>
<organism evidence="1 2">
    <name type="scientific">Bacillus sonorensis</name>
    <dbReference type="NCBI Taxonomy" id="119858"/>
    <lineage>
        <taxon>Bacteria</taxon>
        <taxon>Bacillati</taxon>
        <taxon>Bacillota</taxon>
        <taxon>Bacilli</taxon>
        <taxon>Bacillales</taxon>
        <taxon>Bacillaceae</taxon>
        <taxon>Bacillus</taxon>
    </lineage>
</organism>
<dbReference type="RefSeq" id="WP_224254421.1">
    <property type="nucleotide sequence ID" value="NZ_CABJEH010000003.1"/>
</dbReference>
<dbReference type="GeneID" id="92854207"/>
<protein>
    <submittedName>
        <fullName evidence="1">Uncharacterized protein</fullName>
    </submittedName>
</protein>
<sequence>MIKLKAWDISRAKRLLKEESPTFAHAIADGIIDGNVYVDYSVSRRTAIFQTLSGVYHLAGRPPERERNEWLHHLKSGRMAGVLPSFQIHRSGTLF</sequence>
<accession>A0ABM6LGC9</accession>
<proteinExistence type="predicted"/>
<gene>
    <name evidence="1" type="ORF">S101395_01768</name>
</gene>
<evidence type="ECO:0000313" key="1">
    <source>
        <dbReference type="EMBL" id="ASB88277.1"/>
    </source>
</evidence>
<dbReference type="Proteomes" id="UP000196877">
    <property type="component" value="Chromosome"/>
</dbReference>